<dbReference type="PANTHER" id="PTHR11926">
    <property type="entry name" value="GLUCOSYL/GLUCURONOSYL TRANSFERASES"/>
    <property type="match status" value="1"/>
</dbReference>
<dbReference type="EC" id="2.4.1.-" evidence="5"/>
<accession>A0AAD4YKU4</accession>
<organism evidence="6 7">
    <name type="scientific">Prunus dulcis</name>
    <name type="common">Almond</name>
    <name type="synonym">Amygdalus dulcis</name>
    <dbReference type="NCBI Taxonomy" id="3755"/>
    <lineage>
        <taxon>Eukaryota</taxon>
        <taxon>Viridiplantae</taxon>
        <taxon>Streptophyta</taxon>
        <taxon>Embryophyta</taxon>
        <taxon>Tracheophyta</taxon>
        <taxon>Spermatophyta</taxon>
        <taxon>Magnoliopsida</taxon>
        <taxon>eudicotyledons</taxon>
        <taxon>Gunneridae</taxon>
        <taxon>Pentapetalae</taxon>
        <taxon>rosids</taxon>
        <taxon>fabids</taxon>
        <taxon>Rosales</taxon>
        <taxon>Rosaceae</taxon>
        <taxon>Amygdaloideae</taxon>
        <taxon>Amygdaleae</taxon>
        <taxon>Prunus</taxon>
    </lineage>
</organism>
<evidence type="ECO:0000313" key="6">
    <source>
        <dbReference type="EMBL" id="KAI5312188.1"/>
    </source>
</evidence>
<evidence type="ECO:0000256" key="2">
    <source>
        <dbReference type="ARBA" id="ARBA00022676"/>
    </source>
</evidence>
<dbReference type="Pfam" id="PF00201">
    <property type="entry name" value="UDPGT"/>
    <property type="match status" value="1"/>
</dbReference>
<dbReference type="FunFam" id="3.40.50.2000:FF:000065">
    <property type="entry name" value="Glycosyltransferase"/>
    <property type="match status" value="1"/>
</dbReference>
<comment type="caution">
    <text evidence="6">The sequence shown here is derived from an EMBL/GenBank/DDBJ whole genome shotgun (WGS) entry which is preliminary data.</text>
</comment>
<dbReference type="GO" id="GO:0080043">
    <property type="term" value="F:quercetin 3-O-glucosyltransferase activity"/>
    <property type="evidence" value="ECO:0007669"/>
    <property type="project" value="TreeGrafter"/>
</dbReference>
<keyword evidence="2 4" id="KW-0328">Glycosyltransferase</keyword>
<evidence type="ECO:0000256" key="3">
    <source>
        <dbReference type="ARBA" id="ARBA00022679"/>
    </source>
</evidence>
<dbReference type="InterPro" id="IPR035595">
    <property type="entry name" value="UDP_glycos_trans_CS"/>
</dbReference>
<comment type="similarity">
    <text evidence="1 4">Belongs to the UDP-glycosyltransferase family.</text>
</comment>
<dbReference type="Proteomes" id="UP001054821">
    <property type="component" value="Chromosome 8"/>
</dbReference>
<name>A0AAD4YKU4_PRUDU</name>
<dbReference type="Gene3D" id="3.40.50.2000">
    <property type="entry name" value="Glycogen Phosphorylase B"/>
    <property type="match status" value="3"/>
</dbReference>
<dbReference type="PROSITE" id="PS00375">
    <property type="entry name" value="UDPGT"/>
    <property type="match status" value="1"/>
</dbReference>
<evidence type="ECO:0000256" key="1">
    <source>
        <dbReference type="ARBA" id="ARBA00009995"/>
    </source>
</evidence>
<dbReference type="AlphaFoldDB" id="A0AAD4YKU4"/>
<reference evidence="6 7" key="1">
    <citation type="journal article" date="2022" name="G3 (Bethesda)">
        <title>Whole-genome sequence and methylome profiling of the almond [Prunus dulcis (Mill.) D.A. Webb] cultivar 'Nonpareil'.</title>
        <authorList>
            <person name="D'Amico-Willman K.M."/>
            <person name="Ouma W.Z."/>
            <person name="Meulia T."/>
            <person name="Sideli G.M."/>
            <person name="Gradziel T.M."/>
            <person name="Fresnedo-Ramirez J."/>
        </authorList>
    </citation>
    <scope>NUCLEOTIDE SEQUENCE [LARGE SCALE GENOMIC DNA]</scope>
    <source>
        <strain evidence="6">Clone GOH B32 T37-40</strain>
    </source>
</reference>
<keyword evidence="7" id="KW-1185">Reference proteome</keyword>
<protein>
    <recommendedName>
        <fullName evidence="5">Glycosyltransferase</fullName>
        <ecNumber evidence="5">2.4.1.-</ecNumber>
    </recommendedName>
</protein>
<dbReference type="PANTHER" id="PTHR11926:SF1516">
    <property type="entry name" value="GLYCOSYLTRANSFERASE"/>
    <property type="match status" value="1"/>
</dbReference>
<dbReference type="GO" id="GO:0080044">
    <property type="term" value="F:quercetin 7-O-glucosyltransferase activity"/>
    <property type="evidence" value="ECO:0007669"/>
    <property type="project" value="TreeGrafter"/>
</dbReference>
<dbReference type="CDD" id="cd03784">
    <property type="entry name" value="GT1_Gtf-like"/>
    <property type="match status" value="1"/>
</dbReference>
<keyword evidence="3 4" id="KW-0808">Transferase</keyword>
<sequence>MSSIEVQGNKPHAVCIPFPMLKLAKLLHHRGFHITFVNTEFNHCRFLESLGPNSLDGLPDFQFETIPDGLPASDEDAGQNAYLLCNSIRKNFLAVFRNLLLKLHDMATSNNISNPPVTCIVSDGFMTFSITAAEELGIPVALFFTIAAIGFMGFKQYPTLVGKGLAPLKEESYLTNGFLDQVIDWVPGTKAIRLKDLPNYFQTTNPNDILFKLTLEAMDRVDKASAVVLHTFDELEADVLHAFSSMPPPVYTIGPLQLLLNQIPQHPLKSMGYSLWKEETEWFQWLNAKLPNSVIYVNFGSIVVIKPDLLVGESAILPPEFVAETKGRGLVASWCPQEQVLSHPSIGGFLTHSGWNSTIESLSAGVPMLCWPFFAEQRINCVYTCNEWGIGLEINNDAKRDQVEKLIKELVEGEKGKKMRTKAIEWKKLAEKAISPDGSSYANLDNLVNQVL</sequence>
<gene>
    <name evidence="6" type="ORF">L3X38_041361</name>
</gene>
<evidence type="ECO:0000256" key="5">
    <source>
        <dbReference type="RuleBase" id="RU362057"/>
    </source>
</evidence>
<dbReference type="SUPFAM" id="SSF53756">
    <property type="entry name" value="UDP-Glycosyltransferase/glycogen phosphorylase"/>
    <property type="match status" value="1"/>
</dbReference>
<proteinExistence type="inferred from homology"/>
<evidence type="ECO:0000313" key="7">
    <source>
        <dbReference type="Proteomes" id="UP001054821"/>
    </source>
</evidence>
<dbReference type="EMBL" id="JAJFAZ020000008">
    <property type="protein sequence ID" value="KAI5312188.1"/>
    <property type="molecule type" value="Genomic_DNA"/>
</dbReference>
<evidence type="ECO:0000256" key="4">
    <source>
        <dbReference type="RuleBase" id="RU003718"/>
    </source>
</evidence>
<dbReference type="InterPro" id="IPR002213">
    <property type="entry name" value="UDP_glucos_trans"/>
</dbReference>